<dbReference type="STRING" id="1123404.SAMN02745784_01665"/>
<keyword evidence="3" id="KW-1185">Reference proteome</keyword>
<evidence type="ECO:0000313" key="3">
    <source>
        <dbReference type="Proteomes" id="UP000184114"/>
    </source>
</evidence>
<evidence type="ECO:0000313" key="2">
    <source>
        <dbReference type="EMBL" id="SHE75020.1"/>
    </source>
</evidence>
<reference evidence="3" key="1">
    <citation type="submission" date="2016-11" db="EMBL/GenBank/DDBJ databases">
        <authorList>
            <person name="Varghese N."/>
            <person name="Submissions S."/>
        </authorList>
    </citation>
    <scope>NUCLEOTIDE SEQUENCE [LARGE SCALE GENOMIC DNA]</scope>
    <source>
        <strain evidence="3">DSM 18095</strain>
    </source>
</reference>
<sequence>MKQEYCQSCGMPMEDASLYGTEKDGSKSQDYCTYCYEDGNFRKPSETMEEMIETCVPFMKENGMEEKEAREILNNCLPHLKRWKK</sequence>
<accession>A0A1M4W1J9</accession>
<dbReference type="RefSeq" id="WP_072975318.1">
    <property type="nucleotide sequence ID" value="NZ_FQTY01000006.1"/>
</dbReference>
<protein>
    <submittedName>
        <fullName evidence="2">Putative zinc ribbon domain-containing protein</fullName>
    </submittedName>
</protein>
<dbReference type="AlphaFoldDB" id="A0A1M4W1J9"/>
<feature type="domain" description="Putative zinc ribbon" evidence="1">
    <location>
        <begin position="5"/>
        <end position="84"/>
    </location>
</feature>
<dbReference type="Proteomes" id="UP000184114">
    <property type="component" value="Unassembled WGS sequence"/>
</dbReference>
<proteinExistence type="predicted"/>
<evidence type="ECO:0000259" key="1">
    <source>
        <dbReference type="Pfam" id="PF12674"/>
    </source>
</evidence>
<name>A0A1M4W1J9_9FIRM</name>
<organism evidence="2 3">
    <name type="scientific">Tissierella praeacuta DSM 18095</name>
    <dbReference type="NCBI Taxonomy" id="1123404"/>
    <lineage>
        <taxon>Bacteria</taxon>
        <taxon>Bacillati</taxon>
        <taxon>Bacillota</taxon>
        <taxon>Tissierellia</taxon>
        <taxon>Tissierellales</taxon>
        <taxon>Tissierellaceae</taxon>
        <taxon>Tissierella</taxon>
    </lineage>
</organism>
<gene>
    <name evidence="2" type="ORF">SAMN02745784_01665</name>
</gene>
<dbReference type="InterPro" id="IPR025868">
    <property type="entry name" value="Zn_ribbon_dom_put"/>
</dbReference>
<dbReference type="EMBL" id="FQTY01000006">
    <property type="protein sequence ID" value="SHE75020.1"/>
    <property type="molecule type" value="Genomic_DNA"/>
</dbReference>
<dbReference type="GeneID" id="90994360"/>
<dbReference type="Pfam" id="PF12674">
    <property type="entry name" value="Zn_ribbon_2"/>
    <property type="match status" value="1"/>
</dbReference>